<feature type="binding site" evidence="8">
    <location>
        <begin position="36"/>
        <end position="38"/>
    </location>
    <ligand>
        <name>S-adenosyl-L-methionine</name>
        <dbReference type="ChEBI" id="CHEBI:59789"/>
    </ligand>
</feature>
<evidence type="ECO:0000256" key="2">
    <source>
        <dbReference type="ARBA" id="ARBA00022691"/>
    </source>
</evidence>
<feature type="binding site" evidence="8">
    <location>
        <position position="37"/>
    </location>
    <ligand>
        <name>[4Fe-4S] cluster</name>
        <dbReference type="ChEBI" id="CHEBI:49883"/>
        <note>4Fe-4S-S-AdoMet</note>
    </ligand>
</feature>
<dbReference type="Gene3D" id="3.20.20.70">
    <property type="entry name" value="Aldolase class I"/>
    <property type="match status" value="1"/>
</dbReference>
<comment type="caution">
    <text evidence="8">Lacks conserved residue(s) required for the propagation of feature annotation.</text>
</comment>
<keyword evidence="3 8" id="KW-0479">Metal-binding</keyword>
<comment type="cofactor">
    <cofactor evidence="8">
        <name>Mg(2+)</name>
        <dbReference type="ChEBI" id="CHEBI:18420"/>
    </cofactor>
</comment>
<evidence type="ECO:0000256" key="1">
    <source>
        <dbReference type="ARBA" id="ARBA00022485"/>
    </source>
</evidence>
<dbReference type="GO" id="GO:0016840">
    <property type="term" value="F:carbon-nitrogen lyase activity"/>
    <property type="evidence" value="ECO:0007669"/>
    <property type="project" value="UniProtKB-UniRule"/>
</dbReference>
<dbReference type="OrthoDB" id="9792276at2"/>
<dbReference type="AlphaFoldDB" id="D1B473"/>
<dbReference type="PIRSF" id="PIRSF000370">
    <property type="entry name" value="QueE"/>
    <property type="match status" value="1"/>
</dbReference>
<name>D1B473_SULD5</name>
<dbReference type="PANTHER" id="PTHR42836">
    <property type="entry name" value="7-CARBOXY-7-DEAZAGUANINE SYNTHASE"/>
    <property type="match status" value="1"/>
</dbReference>
<evidence type="ECO:0000256" key="8">
    <source>
        <dbReference type="HAMAP-Rule" id="MF_00917"/>
    </source>
</evidence>
<dbReference type="STRING" id="525898.Sdel_1878"/>
<dbReference type="SUPFAM" id="SSF102114">
    <property type="entry name" value="Radical SAM enzymes"/>
    <property type="match status" value="1"/>
</dbReference>
<dbReference type="GO" id="GO:0008616">
    <property type="term" value="P:tRNA queuosine(34) biosynthetic process"/>
    <property type="evidence" value="ECO:0007669"/>
    <property type="project" value="UniProtKB-UniRule"/>
</dbReference>
<dbReference type="Pfam" id="PF04055">
    <property type="entry name" value="Radical_SAM"/>
    <property type="match status" value="1"/>
</dbReference>
<dbReference type="GO" id="GO:0000287">
    <property type="term" value="F:magnesium ion binding"/>
    <property type="evidence" value="ECO:0007669"/>
    <property type="project" value="UniProtKB-UniRule"/>
</dbReference>
<reference evidence="10 11" key="2">
    <citation type="journal article" date="2010" name="Stand. Genomic Sci.">
        <title>Complete genome sequence of Sulfurospirillum deleyianum type strain (5175).</title>
        <authorList>
            <person name="Sikorski J."/>
            <person name="Lapidus A."/>
            <person name="Copeland A."/>
            <person name="Glavina Del Rio T."/>
            <person name="Nolan M."/>
            <person name="Lucas S."/>
            <person name="Chen F."/>
            <person name="Tice H."/>
            <person name="Cheng J.F."/>
            <person name="Saunders E."/>
            <person name="Bruce D."/>
            <person name="Goodwin L."/>
            <person name="Pitluck S."/>
            <person name="Ovchinnikova G."/>
            <person name="Pati A."/>
            <person name="Ivanova N."/>
            <person name="Mavromatis K."/>
            <person name="Chen A."/>
            <person name="Palaniappan K."/>
            <person name="Chain P."/>
            <person name="Land M."/>
            <person name="Hauser L."/>
            <person name="Chang Y.J."/>
            <person name="Jeffries C.D."/>
            <person name="Brettin T."/>
            <person name="Detter J.C."/>
            <person name="Han C."/>
            <person name="Rohde M."/>
            <person name="Lang E."/>
            <person name="Spring S."/>
            <person name="Goker M."/>
            <person name="Bristow J."/>
            <person name="Eisen J.A."/>
            <person name="Markowitz V."/>
            <person name="Hugenholtz P."/>
            <person name="Kyrpides N.C."/>
            <person name="Klenk H.P."/>
        </authorList>
    </citation>
    <scope>NUCLEOTIDE SEQUENCE [LARGE SCALE GENOMIC DNA]</scope>
    <source>
        <strain evidence="11">ATCC 51133 / DSM 6946 / 5175</strain>
    </source>
</reference>
<dbReference type="InterPro" id="IPR058240">
    <property type="entry name" value="rSAM_sf"/>
</dbReference>
<keyword evidence="5 8" id="KW-0408">Iron</keyword>
<feature type="binding site" evidence="8">
    <location>
        <begin position="113"/>
        <end position="115"/>
    </location>
    <ligand>
        <name>S-adenosyl-L-methionine</name>
        <dbReference type="ChEBI" id="CHEBI:59789"/>
    </ligand>
</feature>
<dbReference type="KEGG" id="sdl:Sdel_1878"/>
<dbReference type="Proteomes" id="UP000002222">
    <property type="component" value="Chromosome"/>
</dbReference>
<comment type="cofactor">
    <cofactor evidence="8">
        <name>S-adenosyl-L-methionine</name>
        <dbReference type="ChEBI" id="CHEBI:59789"/>
    </cofactor>
    <text evidence="8">Binds 1 S-adenosyl-L-methionine per subunit.</text>
</comment>
<dbReference type="PANTHER" id="PTHR42836:SF1">
    <property type="entry name" value="7-CARBOXY-7-DEAZAGUANINE SYNTHASE"/>
    <property type="match status" value="1"/>
</dbReference>
<dbReference type="RefSeq" id="WP_012857641.1">
    <property type="nucleotide sequence ID" value="NC_013512.1"/>
</dbReference>
<keyword evidence="1 8" id="KW-0004">4Fe-4S</keyword>
<evidence type="ECO:0000256" key="6">
    <source>
        <dbReference type="ARBA" id="ARBA00023014"/>
    </source>
</evidence>
<evidence type="ECO:0000256" key="5">
    <source>
        <dbReference type="ARBA" id="ARBA00023004"/>
    </source>
</evidence>
<protein>
    <recommendedName>
        <fullName evidence="8">7-carboxy-7-deazaguanine synthase</fullName>
        <shortName evidence="8">CDG synthase</shortName>
        <ecNumber evidence="8">4.3.99.3</ecNumber>
    </recommendedName>
    <alternativeName>
        <fullName evidence="8">Queuosine biosynthesis protein QueE</fullName>
    </alternativeName>
</protein>
<dbReference type="PROSITE" id="PS51918">
    <property type="entry name" value="RADICAL_SAM"/>
    <property type="match status" value="1"/>
</dbReference>
<keyword evidence="4 8" id="KW-0460">Magnesium</keyword>
<accession>D1B473</accession>
<dbReference type="InterPro" id="IPR007197">
    <property type="entry name" value="rSAM"/>
</dbReference>
<keyword evidence="7 8" id="KW-0456">Lyase</keyword>
<evidence type="ECO:0000256" key="4">
    <source>
        <dbReference type="ARBA" id="ARBA00022842"/>
    </source>
</evidence>
<dbReference type="eggNOG" id="COG0602">
    <property type="taxonomic scope" value="Bacteria"/>
</dbReference>
<comment type="pathway">
    <text evidence="8">Purine metabolism; 7-cyano-7-deazaguanine biosynthesis.</text>
</comment>
<dbReference type="HOGENOM" id="CLU_066739_0_1_7"/>
<keyword evidence="8" id="KW-0671">Queuosine biosynthesis</keyword>
<evidence type="ECO:0000256" key="3">
    <source>
        <dbReference type="ARBA" id="ARBA00022723"/>
    </source>
</evidence>
<feature type="binding site" evidence="8">
    <location>
        <position position="30"/>
    </location>
    <ligand>
        <name>[4Fe-4S] cluster</name>
        <dbReference type="ChEBI" id="CHEBI:49883"/>
        <note>4Fe-4S-S-AdoMet</note>
    </ligand>
</feature>
<evidence type="ECO:0000256" key="7">
    <source>
        <dbReference type="ARBA" id="ARBA00023239"/>
    </source>
</evidence>
<dbReference type="HAMAP" id="MF_00917">
    <property type="entry name" value="QueE"/>
    <property type="match status" value="1"/>
</dbReference>
<comment type="similarity">
    <text evidence="8">Belongs to the radical SAM superfamily. 7-carboxy-7-deazaguanine synthase family.</text>
</comment>
<dbReference type="EMBL" id="CP001816">
    <property type="protein sequence ID" value="ACZ12893.1"/>
    <property type="molecule type" value="Genomic_DNA"/>
</dbReference>
<comment type="function">
    <text evidence="8">Catalyzes the complex heterocyclic radical-mediated conversion of 6-carboxy-5,6,7,8-tetrahydropterin (CPH4) to 7-carboxy-7-deazaguanine (CDG), a step common to the biosynthetic pathways of all 7-deazapurine-containing compounds.</text>
</comment>
<keyword evidence="6 8" id="KW-0411">Iron-sulfur</keyword>
<dbReference type="UniPathway" id="UPA00391"/>
<dbReference type="SFLD" id="SFLDS00029">
    <property type="entry name" value="Radical_SAM"/>
    <property type="match status" value="1"/>
</dbReference>
<keyword evidence="2 8" id="KW-0949">S-adenosyl-L-methionine</keyword>
<sequence length="192" mass="21754">MLKVVEMFYSIQGEGTQVGVPSIFIRLYGCNLSCSFCDEELHKGAYEELSFDAVLERIKAYPSMNVIITGGEPSIYDLNGFIDFLQAHMYAVSVETNGYNFSNIASANWITYSPKDWNHIAKHGYDEVKFIVSKDSDVSKLLDFKSYKPLFIQPQNNAHTPNQENLAFCIAFVKANPRFILSVQLHKFLGVE</sequence>
<comment type="cofactor">
    <cofactor evidence="8">
        <name>[4Fe-4S] cluster</name>
        <dbReference type="ChEBI" id="CHEBI:49883"/>
    </cofactor>
    <text evidence="8">Binds 1 [4Fe-4S] cluster. The cluster is coordinated with 3 cysteines and an exchangeable S-adenosyl-L-methionine.</text>
</comment>
<keyword evidence="11" id="KW-1185">Reference proteome</keyword>
<feature type="binding site" evidence="8">
    <location>
        <position position="71"/>
    </location>
    <ligand>
        <name>S-adenosyl-L-methionine</name>
        <dbReference type="ChEBI" id="CHEBI:59789"/>
    </ligand>
</feature>
<feature type="domain" description="Radical SAM core" evidence="9">
    <location>
        <begin position="17"/>
        <end position="192"/>
    </location>
</feature>
<dbReference type="EC" id="4.3.99.3" evidence="8"/>
<reference evidence="11" key="1">
    <citation type="submission" date="2009-11" db="EMBL/GenBank/DDBJ databases">
        <title>The complete genome of Sulfurospirillum deleyianum DSM 6946.</title>
        <authorList>
            <consortium name="US DOE Joint Genome Institute (JGI-PGF)"/>
            <person name="Lucas S."/>
            <person name="Copeland A."/>
            <person name="Lapidus A."/>
            <person name="Glavina del Rio T."/>
            <person name="Dalin E."/>
            <person name="Tice H."/>
            <person name="Bruce D."/>
            <person name="Goodwin L."/>
            <person name="Pitluck S."/>
            <person name="Kyrpides N."/>
            <person name="Mavromatis K."/>
            <person name="Ivanova N."/>
            <person name="Ovchinnikova G."/>
            <person name="Munk A.C."/>
            <person name="Lu M."/>
            <person name="Brettin T."/>
            <person name="Detter J.C."/>
            <person name="Han C."/>
            <person name="Tapia R."/>
            <person name="Larimer F."/>
            <person name="Land M."/>
            <person name="Hauser L."/>
            <person name="Markowitz V."/>
            <person name="Cheng J.F."/>
            <person name="Hugenholtz P."/>
            <person name="Woyke T."/>
            <person name="Wu D."/>
            <person name="Aumann P."/>
            <person name="Schneider S."/>
            <person name="Lang E."/>
            <person name="Spring S."/>
            <person name="Klenk H.P."/>
            <person name="Eisen J.A."/>
        </authorList>
    </citation>
    <scope>NUCLEOTIDE SEQUENCE [LARGE SCALE GENOMIC DNA]</scope>
    <source>
        <strain evidence="11">ATCC 51133 / DSM 6946 / 5175</strain>
    </source>
</reference>
<feature type="binding site" evidence="8">
    <location>
        <position position="69"/>
    </location>
    <ligand>
        <name>substrate</name>
    </ligand>
</feature>
<feature type="binding site" evidence="8">
    <location>
        <position position="34"/>
    </location>
    <ligand>
        <name>[4Fe-4S] cluster</name>
        <dbReference type="ChEBI" id="CHEBI:49883"/>
        <note>4Fe-4S-S-AdoMet</note>
    </ligand>
</feature>
<dbReference type="GO" id="GO:1904047">
    <property type="term" value="F:S-adenosyl-L-methionine binding"/>
    <property type="evidence" value="ECO:0007669"/>
    <property type="project" value="UniProtKB-UniRule"/>
</dbReference>
<feature type="binding site" evidence="8">
    <location>
        <position position="26"/>
    </location>
    <ligand>
        <name>substrate</name>
    </ligand>
</feature>
<evidence type="ECO:0000313" key="11">
    <source>
        <dbReference type="Proteomes" id="UP000002222"/>
    </source>
</evidence>
<dbReference type="InterPro" id="IPR024924">
    <property type="entry name" value="7-CO-7-deazaguanine_synth-like"/>
</dbReference>
<dbReference type="GO" id="GO:0051539">
    <property type="term" value="F:4 iron, 4 sulfur cluster binding"/>
    <property type="evidence" value="ECO:0007669"/>
    <property type="project" value="UniProtKB-UniRule"/>
</dbReference>
<evidence type="ECO:0000259" key="9">
    <source>
        <dbReference type="PROSITE" id="PS51918"/>
    </source>
</evidence>
<comment type="subunit">
    <text evidence="8">Homodimer.</text>
</comment>
<proteinExistence type="inferred from homology"/>
<evidence type="ECO:0000313" key="10">
    <source>
        <dbReference type="EMBL" id="ACZ12893.1"/>
    </source>
</evidence>
<dbReference type="CDD" id="cd01335">
    <property type="entry name" value="Radical_SAM"/>
    <property type="match status" value="1"/>
</dbReference>
<dbReference type="InterPro" id="IPR013785">
    <property type="entry name" value="Aldolase_TIM"/>
</dbReference>
<gene>
    <name evidence="8" type="primary">queE</name>
    <name evidence="10" type="ordered locus">Sdel_1878</name>
</gene>
<feature type="binding site" evidence="8">
    <location>
        <begin position="11"/>
        <end position="13"/>
    </location>
    <ligand>
        <name>substrate</name>
    </ligand>
</feature>
<organism evidence="10 11">
    <name type="scientific">Sulfurospirillum deleyianum (strain ATCC 51133 / DSM 6946 / 5175)</name>
    <dbReference type="NCBI Taxonomy" id="525898"/>
    <lineage>
        <taxon>Bacteria</taxon>
        <taxon>Pseudomonadati</taxon>
        <taxon>Campylobacterota</taxon>
        <taxon>Epsilonproteobacteria</taxon>
        <taxon>Campylobacterales</taxon>
        <taxon>Sulfurospirillaceae</taxon>
        <taxon>Sulfurospirillum</taxon>
    </lineage>
</organism>
<comment type="catalytic activity">
    <reaction evidence="8">
        <text>6-carboxy-5,6,7,8-tetrahydropterin + H(+) = 7-carboxy-7-carbaguanine + NH4(+)</text>
        <dbReference type="Rhea" id="RHEA:27974"/>
        <dbReference type="ChEBI" id="CHEBI:15378"/>
        <dbReference type="ChEBI" id="CHEBI:28938"/>
        <dbReference type="ChEBI" id="CHEBI:61032"/>
        <dbReference type="ChEBI" id="CHEBI:61036"/>
        <dbReference type="EC" id="4.3.99.3"/>
    </reaction>
</comment>